<name>A0ACC3TCX2_LIPKO</name>
<evidence type="ECO:0000313" key="2">
    <source>
        <dbReference type="Proteomes" id="UP001433508"/>
    </source>
</evidence>
<reference evidence="2" key="1">
    <citation type="journal article" date="2024" name="Front. Bioeng. Biotechnol.">
        <title>Genome-scale model development and genomic sequencing of the oleaginous clade Lipomyces.</title>
        <authorList>
            <person name="Czajka J.J."/>
            <person name="Han Y."/>
            <person name="Kim J."/>
            <person name="Mondo S.J."/>
            <person name="Hofstad B.A."/>
            <person name="Robles A."/>
            <person name="Haridas S."/>
            <person name="Riley R."/>
            <person name="LaButti K."/>
            <person name="Pangilinan J."/>
            <person name="Andreopoulos W."/>
            <person name="Lipzen A."/>
            <person name="Yan J."/>
            <person name="Wang M."/>
            <person name="Ng V."/>
            <person name="Grigoriev I.V."/>
            <person name="Spatafora J.W."/>
            <person name="Magnuson J.K."/>
            <person name="Baker S.E."/>
            <person name="Pomraning K.R."/>
        </authorList>
    </citation>
    <scope>NUCLEOTIDE SEQUENCE [LARGE SCALE GENOMIC DNA]</scope>
    <source>
        <strain evidence="2">CBS 7786</strain>
    </source>
</reference>
<gene>
    <name evidence="1" type="ORF">V1525DRAFT_392672</name>
</gene>
<evidence type="ECO:0000313" key="1">
    <source>
        <dbReference type="EMBL" id="KAK9241289.1"/>
    </source>
</evidence>
<keyword evidence="2" id="KW-1185">Reference proteome</keyword>
<proteinExistence type="predicted"/>
<organism evidence="1 2">
    <name type="scientific">Lipomyces kononenkoae</name>
    <name type="common">Yeast</name>
    <dbReference type="NCBI Taxonomy" id="34357"/>
    <lineage>
        <taxon>Eukaryota</taxon>
        <taxon>Fungi</taxon>
        <taxon>Dikarya</taxon>
        <taxon>Ascomycota</taxon>
        <taxon>Saccharomycotina</taxon>
        <taxon>Lipomycetes</taxon>
        <taxon>Lipomycetales</taxon>
        <taxon>Lipomycetaceae</taxon>
        <taxon>Lipomyces</taxon>
    </lineage>
</organism>
<accession>A0ACC3TCX2</accession>
<comment type="caution">
    <text evidence="1">The sequence shown here is derived from an EMBL/GenBank/DDBJ whole genome shotgun (WGS) entry which is preliminary data.</text>
</comment>
<sequence>MSFTTKSVYLNLPVESSSASTTFYTAIGGTHNPKFSDETAACIGLSPTVSLMLLERDRFQSFAPKSKVVADAKSSTQILICLTAESKEEVDTIVENAAKAGGNKDPTPMQDHGKMYGRSFEDLDGHVFEVTWMDPTFNPHGVEE</sequence>
<dbReference type="Proteomes" id="UP001433508">
    <property type="component" value="Unassembled WGS sequence"/>
</dbReference>
<dbReference type="EMBL" id="MU971335">
    <property type="protein sequence ID" value="KAK9241289.1"/>
    <property type="molecule type" value="Genomic_DNA"/>
</dbReference>
<protein>
    <submittedName>
        <fullName evidence="1">VOC family protein</fullName>
    </submittedName>
</protein>